<dbReference type="AlphaFoldDB" id="A0A9E7BXS4"/>
<dbReference type="Pfam" id="PF14524">
    <property type="entry name" value="Wzt_C"/>
    <property type="match status" value="1"/>
</dbReference>
<dbReference type="Proteomes" id="UP001162834">
    <property type="component" value="Chromosome"/>
</dbReference>
<dbReference type="Gene3D" id="2.70.50.60">
    <property type="entry name" value="abc- transporter (atp binding component) like domain"/>
    <property type="match status" value="1"/>
</dbReference>
<dbReference type="PANTHER" id="PTHR46743:SF2">
    <property type="entry name" value="TEICHOIC ACIDS EXPORT ATP-BINDING PROTEIN TAGH"/>
    <property type="match status" value="1"/>
</dbReference>
<dbReference type="CDD" id="cd10147">
    <property type="entry name" value="Wzt_C-like"/>
    <property type="match status" value="1"/>
</dbReference>
<feature type="domain" description="ABC transporter" evidence="5">
    <location>
        <begin position="24"/>
        <end position="251"/>
    </location>
</feature>
<keyword evidence="3" id="KW-0547">Nucleotide-binding</keyword>
<dbReference type="GO" id="GO:0016020">
    <property type="term" value="C:membrane"/>
    <property type="evidence" value="ECO:0007669"/>
    <property type="project" value="InterPro"/>
</dbReference>
<evidence type="ECO:0000259" key="5">
    <source>
        <dbReference type="PROSITE" id="PS50893"/>
    </source>
</evidence>
<accession>A0A9E7BXS4</accession>
<keyword evidence="4 6" id="KW-0067">ATP-binding</keyword>
<dbReference type="PROSITE" id="PS50893">
    <property type="entry name" value="ABC_TRANSPORTER_2"/>
    <property type="match status" value="1"/>
</dbReference>
<dbReference type="SUPFAM" id="SSF52540">
    <property type="entry name" value="P-loop containing nucleoside triphosphate hydrolases"/>
    <property type="match status" value="1"/>
</dbReference>
<keyword evidence="2" id="KW-0813">Transport</keyword>
<dbReference type="Gene3D" id="3.40.50.300">
    <property type="entry name" value="P-loop containing nucleotide triphosphate hydrolases"/>
    <property type="match status" value="1"/>
</dbReference>
<reference evidence="6" key="1">
    <citation type="journal article" date="2022" name="Int. J. Syst. Evol. Microbiol.">
        <title>Pseudomonas aegrilactucae sp. nov. and Pseudomonas morbosilactucae sp. nov., pathogens causing bacterial rot of lettuce in Japan.</title>
        <authorList>
            <person name="Sawada H."/>
            <person name="Fujikawa T."/>
            <person name="Satou M."/>
        </authorList>
    </citation>
    <scope>NUCLEOTIDE SEQUENCE</scope>
    <source>
        <strain evidence="6">0166_1</strain>
    </source>
</reference>
<name>A0A9E7BXS4_9ACTN</name>
<dbReference type="InterPro" id="IPR015860">
    <property type="entry name" value="ABC_transpr_TagH-like"/>
</dbReference>
<comment type="similarity">
    <text evidence="1">Belongs to the ABC transporter superfamily.</text>
</comment>
<gene>
    <name evidence="6" type="primary">btuD_1</name>
    <name evidence="6" type="ORF">DSM104329_00406</name>
</gene>
<keyword evidence="7" id="KW-1185">Reference proteome</keyword>
<dbReference type="PANTHER" id="PTHR46743">
    <property type="entry name" value="TEICHOIC ACIDS EXPORT ATP-BINDING PROTEIN TAGH"/>
    <property type="match status" value="1"/>
</dbReference>
<sequence length="404" mass="43767">MGNSIEVSGLGKRYTVGGSGGAMLLTEVIANRMRGRDAAKGMDFWALQDVSFTVPTGELVGIIGRNGAGKTTLLRILARITTPTAGVSRVRGRLSALLDVGTGFHDELTGRENVFLSGAILGMSRSDVRARFDEIAAFSGVERFLDTPLKRYSAGMRLRLAFAVAAHLEPDVLVIDEALAVGDAEFQRRCIGRMEDLQRSGRTVVFVSHDLGAIGRLCERTLWLDQGRIAFDGPTHETLRRYFDSVGRIDAGRVELETDPHLPVALTSVSIAAEDGAPITEPTRHDTVVLRLRVQVRERITGLDVGFYIADSMGLRVLEDTLRVAEPSSGLGSSPGEAEVEVTLPGVLRADDYLVGVYVYAGDDWYVIEEPLRFRVSAAQGESDDGLRPAVRPQLSWSVAAVEA</sequence>
<dbReference type="InterPro" id="IPR029439">
    <property type="entry name" value="Wzt_C"/>
</dbReference>
<dbReference type="EMBL" id="CP087164">
    <property type="protein sequence ID" value="UGS34035.1"/>
    <property type="molecule type" value="Genomic_DNA"/>
</dbReference>
<evidence type="ECO:0000313" key="7">
    <source>
        <dbReference type="Proteomes" id="UP001162834"/>
    </source>
</evidence>
<evidence type="ECO:0000256" key="3">
    <source>
        <dbReference type="ARBA" id="ARBA00022741"/>
    </source>
</evidence>
<evidence type="ECO:0000256" key="1">
    <source>
        <dbReference type="ARBA" id="ARBA00005417"/>
    </source>
</evidence>
<dbReference type="InterPro" id="IPR003593">
    <property type="entry name" value="AAA+_ATPase"/>
</dbReference>
<dbReference type="GO" id="GO:0140359">
    <property type="term" value="F:ABC-type transporter activity"/>
    <property type="evidence" value="ECO:0007669"/>
    <property type="project" value="InterPro"/>
</dbReference>
<dbReference type="Pfam" id="PF00005">
    <property type="entry name" value="ABC_tran"/>
    <property type="match status" value="1"/>
</dbReference>
<organism evidence="6 7">
    <name type="scientific">Capillimicrobium parvum</name>
    <dbReference type="NCBI Taxonomy" id="2884022"/>
    <lineage>
        <taxon>Bacteria</taxon>
        <taxon>Bacillati</taxon>
        <taxon>Actinomycetota</taxon>
        <taxon>Thermoleophilia</taxon>
        <taxon>Solirubrobacterales</taxon>
        <taxon>Capillimicrobiaceae</taxon>
        <taxon>Capillimicrobium</taxon>
    </lineage>
</organism>
<proteinExistence type="inferred from homology"/>
<evidence type="ECO:0000313" key="6">
    <source>
        <dbReference type="EMBL" id="UGS34035.1"/>
    </source>
</evidence>
<dbReference type="InterPro" id="IPR027417">
    <property type="entry name" value="P-loop_NTPase"/>
</dbReference>
<dbReference type="GO" id="GO:0016887">
    <property type="term" value="F:ATP hydrolysis activity"/>
    <property type="evidence" value="ECO:0007669"/>
    <property type="project" value="InterPro"/>
</dbReference>
<dbReference type="GO" id="GO:0005524">
    <property type="term" value="F:ATP binding"/>
    <property type="evidence" value="ECO:0007669"/>
    <property type="project" value="UniProtKB-KW"/>
</dbReference>
<evidence type="ECO:0000256" key="2">
    <source>
        <dbReference type="ARBA" id="ARBA00022448"/>
    </source>
</evidence>
<dbReference type="RefSeq" id="WP_259313725.1">
    <property type="nucleotide sequence ID" value="NZ_CP087164.1"/>
</dbReference>
<dbReference type="InterPro" id="IPR003439">
    <property type="entry name" value="ABC_transporter-like_ATP-bd"/>
</dbReference>
<dbReference type="KEGG" id="sbae:DSM104329_00406"/>
<dbReference type="SMART" id="SM00382">
    <property type="entry name" value="AAA"/>
    <property type="match status" value="1"/>
</dbReference>
<dbReference type="CDD" id="cd03220">
    <property type="entry name" value="ABC_KpsT_Wzt"/>
    <property type="match status" value="1"/>
</dbReference>
<dbReference type="InterPro" id="IPR050683">
    <property type="entry name" value="Bact_Polysacc_Export_ATP-bd"/>
</dbReference>
<protein>
    <submittedName>
        <fullName evidence="6">Vitamin B12 import ATP-binding protein BtuD</fullName>
    </submittedName>
</protein>
<evidence type="ECO:0000256" key="4">
    <source>
        <dbReference type="ARBA" id="ARBA00022840"/>
    </source>
</evidence>